<keyword evidence="2" id="KW-1185">Reference proteome</keyword>
<name>A0A4R3ND93_9BACI</name>
<sequence length="81" mass="8980">MPIQDAVVGAGVPVDVHPDGMLPSQKKQLPVKANAVRALISTAEHFCSRDEKTYRVHQTRLIFSYQSDGEGKTFSFHCPHC</sequence>
<organism evidence="1 2">
    <name type="scientific">Melghiribacillus thermohalophilus</name>
    <dbReference type="NCBI Taxonomy" id="1324956"/>
    <lineage>
        <taxon>Bacteria</taxon>
        <taxon>Bacillati</taxon>
        <taxon>Bacillota</taxon>
        <taxon>Bacilli</taxon>
        <taxon>Bacillales</taxon>
        <taxon>Bacillaceae</taxon>
        <taxon>Melghiribacillus</taxon>
    </lineage>
</organism>
<gene>
    <name evidence="1" type="ORF">EDD68_101253</name>
</gene>
<dbReference type="EMBL" id="SMAN01000001">
    <property type="protein sequence ID" value="TCT26896.1"/>
    <property type="molecule type" value="Genomic_DNA"/>
</dbReference>
<dbReference type="Proteomes" id="UP000294650">
    <property type="component" value="Unassembled WGS sequence"/>
</dbReference>
<evidence type="ECO:0000313" key="2">
    <source>
        <dbReference type="Proteomes" id="UP000294650"/>
    </source>
</evidence>
<reference evidence="1 2" key="1">
    <citation type="submission" date="2019-03" db="EMBL/GenBank/DDBJ databases">
        <title>Genomic Encyclopedia of Type Strains, Phase IV (KMG-IV): sequencing the most valuable type-strain genomes for metagenomic binning, comparative biology and taxonomic classification.</title>
        <authorList>
            <person name="Goeker M."/>
        </authorList>
    </citation>
    <scope>NUCLEOTIDE SEQUENCE [LARGE SCALE GENOMIC DNA]</scope>
    <source>
        <strain evidence="1 2">DSM 25894</strain>
    </source>
</reference>
<evidence type="ECO:0000313" key="1">
    <source>
        <dbReference type="EMBL" id="TCT26896.1"/>
    </source>
</evidence>
<protein>
    <submittedName>
        <fullName evidence="1">Uncharacterized protein</fullName>
    </submittedName>
</protein>
<comment type="caution">
    <text evidence="1">The sequence shown here is derived from an EMBL/GenBank/DDBJ whole genome shotgun (WGS) entry which is preliminary data.</text>
</comment>
<dbReference type="AlphaFoldDB" id="A0A4R3ND93"/>
<accession>A0A4R3ND93</accession>
<proteinExistence type="predicted"/>